<name>A0ABW3ULI6_9BACL</name>
<proteinExistence type="predicted"/>
<comment type="caution">
    <text evidence="1">The sequence shown here is derived from an EMBL/GenBank/DDBJ whole genome shotgun (WGS) entry which is preliminary data.</text>
</comment>
<evidence type="ECO:0000313" key="1">
    <source>
        <dbReference type="EMBL" id="MFD1221154.1"/>
    </source>
</evidence>
<dbReference type="RefSeq" id="WP_345592272.1">
    <property type="nucleotide sequence ID" value="NZ_BAABJG010000029.1"/>
</dbReference>
<dbReference type="EMBL" id="JBHTLU010000014">
    <property type="protein sequence ID" value="MFD1221154.1"/>
    <property type="molecule type" value="Genomic_DNA"/>
</dbReference>
<dbReference type="Proteomes" id="UP001597180">
    <property type="component" value="Unassembled WGS sequence"/>
</dbReference>
<accession>A0ABW3ULI6</accession>
<reference evidence="2" key="1">
    <citation type="journal article" date="2019" name="Int. J. Syst. Evol. Microbiol.">
        <title>The Global Catalogue of Microorganisms (GCM) 10K type strain sequencing project: providing services to taxonomists for standard genome sequencing and annotation.</title>
        <authorList>
            <consortium name="The Broad Institute Genomics Platform"/>
            <consortium name="The Broad Institute Genome Sequencing Center for Infectious Disease"/>
            <person name="Wu L."/>
            <person name="Ma J."/>
        </authorList>
    </citation>
    <scope>NUCLEOTIDE SEQUENCE [LARGE SCALE GENOMIC DNA]</scope>
    <source>
        <strain evidence="2">CCUG 53270</strain>
    </source>
</reference>
<sequence length="40" mass="3962">MNKGKGGVGCDSCAVFPAGIPLMIGGRRAAGWSLSSKIAP</sequence>
<gene>
    <name evidence="1" type="ORF">ACFQ4B_13590</name>
</gene>
<protein>
    <submittedName>
        <fullName evidence="1">Uncharacterized protein</fullName>
    </submittedName>
</protein>
<evidence type="ECO:0000313" key="2">
    <source>
        <dbReference type="Proteomes" id="UP001597180"/>
    </source>
</evidence>
<keyword evidence="2" id="KW-1185">Reference proteome</keyword>
<organism evidence="1 2">
    <name type="scientific">Paenibacillus vulneris</name>
    <dbReference type="NCBI Taxonomy" id="1133364"/>
    <lineage>
        <taxon>Bacteria</taxon>
        <taxon>Bacillati</taxon>
        <taxon>Bacillota</taxon>
        <taxon>Bacilli</taxon>
        <taxon>Bacillales</taxon>
        <taxon>Paenibacillaceae</taxon>
        <taxon>Paenibacillus</taxon>
    </lineage>
</organism>